<reference evidence="7 8" key="1">
    <citation type="submission" date="2019-03" db="EMBL/GenBank/DDBJ databases">
        <title>Three New Species of Nocardioides, Nocardioides euryhalodurans sp. nov., Nocardioides seonyuensis sp. nov. and Nocardioides eburneoflavus sp. nov., Iolated from Soil.</title>
        <authorList>
            <person name="Roh S.G."/>
            <person name="Lee C."/>
            <person name="Kim M.-K."/>
            <person name="Kim S.B."/>
        </authorList>
    </citation>
    <scope>NUCLEOTIDE SEQUENCE [LARGE SCALE GENOMIC DNA]</scope>
    <source>
        <strain evidence="7 8">MMS17-SY117</strain>
    </source>
</reference>
<evidence type="ECO:0000256" key="3">
    <source>
        <dbReference type="ARBA" id="ARBA00022989"/>
    </source>
</evidence>
<keyword evidence="2 5" id="KW-0812">Transmembrane</keyword>
<dbReference type="Pfam" id="PF14378">
    <property type="entry name" value="PAP2_3"/>
    <property type="match status" value="1"/>
</dbReference>
<evidence type="ECO:0000256" key="5">
    <source>
        <dbReference type="SAM" id="Phobius"/>
    </source>
</evidence>
<accession>A0A4P7GGR8</accession>
<evidence type="ECO:0000259" key="6">
    <source>
        <dbReference type="Pfam" id="PF14378"/>
    </source>
</evidence>
<dbReference type="GO" id="GO:0016020">
    <property type="term" value="C:membrane"/>
    <property type="evidence" value="ECO:0007669"/>
    <property type="project" value="UniProtKB-SubCell"/>
</dbReference>
<dbReference type="PANTHER" id="PTHR31310:SF7">
    <property type="entry name" value="PA-PHOSPHATASE RELATED-FAMILY PROTEIN DDB_G0268928"/>
    <property type="match status" value="1"/>
</dbReference>
<dbReference type="Proteomes" id="UP000294894">
    <property type="component" value="Chromosome"/>
</dbReference>
<dbReference type="AlphaFoldDB" id="A0A4P7GGR8"/>
<feature type="transmembrane region" description="Helical" evidence="5">
    <location>
        <begin position="113"/>
        <end position="131"/>
    </location>
</feature>
<gene>
    <name evidence="7" type="ORF">EXE57_01330</name>
</gene>
<feature type="transmembrane region" description="Helical" evidence="5">
    <location>
        <begin position="212"/>
        <end position="233"/>
    </location>
</feature>
<keyword evidence="3 5" id="KW-1133">Transmembrane helix</keyword>
<dbReference type="InterPro" id="IPR026841">
    <property type="entry name" value="Aur1/Ipt1"/>
</dbReference>
<evidence type="ECO:0000256" key="2">
    <source>
        <dbReference type="ARBA" id="ARBA00022692"/>
    </source>
</evidence>
<keyword evidence="4 5" id="KW-0472">Membrane</keyword>
<keyword evidence="8" id="KW-1185">Reference proteome</keyword>
<evidence type="ECO:0000313" key="7">
    <source>
        <dbReference type="EMBL" id="QBR91060.1"/>
    </source>
</evidence>
<feature type="transmembrane region" description="Helical" evidence="5">
    <location>
        <begin position="82"/>
        <end position="101"/>
    </location>
</feature>
<evidence type="ECO:0000256" key="1">
    <source>
        <dbReference type="ARBA" id="ARBA00004141"/>
    </source>
</evidence>
<dbReference type="EMBL" id="CP038267">
    <property type="protein sequence ID" value="QBR91060.1"/>
    <property type="molecule type" value="Genomic_DNA"/>
</dbReference>
<dbReference type="RefSeq" id="WP_135073281.1">
    <property type="nucleotide sequence ID" value="NZ_CP038267.1"/>
</dbReference>
<sequence length="245" mass="26792">MYVDRSTNGRVRLRWVTGQAALVLLGVAFYFGVRGYTEASRAEAVDHAHDLVALEARLGIDVEHDLQSLAAPSDTVETLANWIYIWGHWPVIIATMVWLGWRHRRQFLRLRDAMLVSGALGMVVFVSYPVAPPRLADARMVDTVTERSEAYRILQPPAFVNQYAALPSLHSGWDLLVGISIVAAASTLALKVVGFAMPVLMGIAVVATANHYVIDVVAGVALVLVGYAAALALERRRDGRHRSPG</sequence>
<feature type="domain" description="Inositolphosphotransferase Aur1/Ipt1" evidence="6">
    <location>
        <begin position="49"/>
        <end position="228"/>
    </location>
</feature>
<dbReference type="KEGG" id="noy:EXE57_01330"/>
<proteinExistence type="predicted"/>
<evidence type="ECO:0000256" key="4">
    <source>
        <dbReference type="ARBA" id="ARBA00023136"/>
    </source>
</evidence>
<dbReference type="CDD" id="cd03386">
    <property type="entry name" value="PAP2_Aur1_like"/>
    <property type="match status" value="1"/>
</dbReference>
<protein>
    <submittedName>
        <fullName evidence="7">Phosphatase PAP2 family protein</fullName>
    </submittedName>
</protein>
<name>A0A4P7GGR8_9ACTN</name>
<dbReference type="InterPro" id="IPR052185">
    <property type="entry name" value="IPC_Synthase-Related"/>
</dbReference>
<feature type="transmembrane region" description="Helical" evidence="5">
    <location>
        <begin position="12"/>
        <end position="33"/>
    </location>
</feature>
<dbReference type="PANTHER" id="PTHR31310">
    <property type="match status" value="1"/>
</dbReference>
<comment type="subcellular location">
    <subcellularLocation>
        <location evidence="1">Membrane</location>
        <topology evidence="1">Multi-pass membrane protein</topology>
    </subcellularLocation>
</comment>
<evidence type="ECO:0000313" key="8">
    <source>
        <dbReference type="Proteomes" id="UP000294894"/>
    </source>
</evidence>
<organism evidence="7 8">
    <name type="scientific">Nocardioides euryhalodurans</name>
    <dbReference type="NCBI Taxonomy" id="2518370"/>
    <lineage>
        <taxon>Bacteria</taxon>
        <taxon>Bacillati</taxon>
        <taxon>Actinomycetota</taxon>
        <taxon>Actinomycetes</taxon>
        <taxon>Propionibacteriales</taxon>
        <taxon>Nocardioidaceae</taxon>
        <taxon>Nocardioides</taxon>
    </lineage>
</organism>
<feature type="transmembrane region" description="Helical" evidence="5">
    <location>
        <begin position="175"/>
        <end position="200"/>
    </location>
</feature>
<dbReference type="OrthoDB" id="5241565at2"/>